<protein>
    <recommendedName>
        <fullName evidence="3">Peptidase M20 dimerisation domain-containing protein</fullName>
    </recommendedName>
</protein>
<sequence>MKKYFKLGLLALIIFSTLSSASPQGEESLFRPEMVNSPLVQKMFSFIEKNREKIIEEWIYLTEIPAPSGHEEKRAEYLKKQFEATGLEEVVIDTSGNVIGIWKGTGKGKKIIMSAHLDTVFQGVWEIKVKREGNLLKAPGIGDDTASLANLLWSIRALKQVGFKPDNTYYFIGSVGEEIGFVGIEAFLDSAEEKFDLVIALDGDLGKVHYGALGFGGGRITFRGPGAHTMQSRSVPNPNLAVAKAIERISGVQLPSKPPEKWTIINVGMIGGGKVRNAVSEESYFTVDLRSTNQEELEKAQTKIRKICQDVAAEVGVELEMNLNERSKAYQIPGAKDSFLVRTVFDILKFLEVKEIEVDPLGSTEANVGIEKGILSVNLGRTYGRYKHALSEEAEIDGLFLAMKQILLLIYCLK</sequence>
<keyword evidence="1" id="KW-0479">Metal-binding</keyword>
<dbReference type="Gene3D" id="3.40.630.10">
    <property type="entry name" value="Zn peptidases"/>
    <property type="match status" value="1"/>
</dbReference>
<dbReference type="AlphaFoldDB" id="A0A0F9UKS0"/>
<dbReference type="InterPro" id="IPR002933">
    <property type="entry name" value="Peptidase_M20"/>
</dbReference>
<dbReference type="PANTHER" id="PTHR43808">
    <property type="entry name" value="ACETYLORNITHINE DEACETYLASE"/>
    <property type="match status" value="1"/>
</dbReference>
<dbReference type="SUPFAM" id="SSF53187">
    <property type="entry name" value="Zn-dependent exopeptidases"/>
    <property type="match status" value="1"/>
</dbReference>
<dbReference type="PANTHER" id="PTHR43808:SF17">
    <property type="entry name" value="PEPTIDASE M20"/>
    <property type="match status" value="1"/>
</dbReference>
<accession>A0A0F9UKS0</accession>
<evidence type="ECO:0000256" key="1">
    <source>
        <dbReference type="ARBA" id="ARBA00022723"/>
    </source>
</evidence>
<organism evidence="4">
    <name type="scientific">marine sediment metagenome</name>
    <dbReference type="NCBI Taxonomy" id="412755"/>
    <lineage>
        <taxon>unclassified sequences</taxon>
        <taxon>metagenomes</taxon>
        <taxon>ecological metagenomes</taxon>
    </lineage>
</organism>
<evidence type="ECO:0000313" key="4">
    <source>
        <dbReference type="EMBL" id="KKN61771.1"/>
    </source>
</evidence>
<dbReference type="Pfam" id="PF07687">
    <property type="entry name" value="M20_dimer"/>
    <property type="match status" value="1"/>
</dbReference>
<proteinExistence type="predicted"/>
<gene>
    <name evidence="4" type="ORF">LCGC14_0518480</name>
</gene>
<keyword evidence="2" id="KW-0378">Hydrolase</keyword>
<dbReference type="InterPro" id="IPR050072">
    <property type="entry name" value="Peptidase_M20A"/>
</dbReference>
<comment type="caution">
    <text evidence="4">The sequence shown here is derived from an EMBL/GenBank/DDBJ whole genome shotgun (WGS) entry which is preliminary data.</text>
</comment>
<dbReference type="Pfam" id="PF01546">
    <property type="entry name" value="Peptidase_M20"/>
    <property type="match status" value="1"/>
</dbReference>
<dbReference type="GO" id="GO:0016787">
    <property type="term" value="F:hydrolase activity"/>
    <property type="evidence" value="ECO:0007669"/>
    <property type="project" value="UniProtKB-KW"/>
</dbReference>
<reference evidence="4" key="1">
    <citation type="journal article" date="2015" name="Nature">
        <title>Complex archaea that bridge the gap between prokaryotes and eukaryotes.</title>
        <authorList>
            <person name="Spang A."/>
            <person name="Saw J.H."/>
            <person name="Jorgensen S.L."/>
            <person name="Zaremba-Niedzwiedzka K."/>
            <person name="Martijn J."/>
            <person name="Lind A.E."/>
            <person name="van Eijk R."/>
            <person name="Schleper C."/>
            <person name="Guy L."/>
            <person name="Ettema T.J."/>
        </authorList>
    </citation>
    <scope>NUCLEOTIDE SEQUENCE</scope>
</reference>
<evidence type="ECO:0000259" key="3">
    <source>
        <dbReference type="Pfam" id="PF07687"/>
    </source>
</evidence>
<name>A0A0F9UKS0_9ZZZZ</name>
<feature type="domain" description="Peptidase M20 dimerisation" evidence="3">
    <location>
        <begin position="211"/>
        <end position="314"/>
    </location>
</feature>
<dbReference type="InterPro" id="IPR011650">
    <property type="entry name" value="Peptidase_M20_dimer"/>
</dbReference>
<dbReference type="InterPro" id="IPR036264">
    <property type="entry name" value="Bact_exopeptidase_dim_dom"/>
</dbReference>
<evidence type="ECO:0000256" key="2">
    <source>
        <dbReference type="ARBA" id="ARBA00022801"/>
    </source>
</evidence>
<dbReference type="Gene3D" id="3.30.70.360">
    <property type="match status" value="1"/>
</dbReference>
<dbReference type="EMBL" id="LAZR01000646">
    <property type="protein sequence ID" value="KKN61771.1"/>
    <property type="molecule type" value="Genomic_DNA"/>
</dbReference>
<dbReference type="GO" id="GO:0046872">
    <property type="term" value="F:metal ion binding"/>
    <property type="evidence" value="ECO:0007669"/>
    <property type="project" value="UniProtKB-KW"/>
</dbReference>
<dbReference type="SUPFAM" id="SSF55031">
    <property type="entry name" value="Bacterial exopeptidase dimerisation domain"/>
    <property type="match status" value="1"/>
</dbReference>